<keyword evidence="2" id="KW-1185">Reference proteome</keyword>
<evidence type="ECO:0000313" key="2">
    <source>
        <dbReference type="Proteomes" id="UP001054945"/>
    </source>
</evidence>
<proteinExistence type="predicted"/>
<dbReference type="AlphaFoldDB" id="A0AAV4QYC0"/>
<accession>A0AAV4QYC0</accession>
<dbReference type="Proteomes" id="UP001054945">
    <property type="component" value="Unassembled WGS sequence"/>
</dbReference>
<name>A0AAV4QYC0_CAEEX</name>
<gene>
    <name evidence="1" type="ORF">CEXT_355981</name>
</gene>
<dbReference type="EMBL" id="BPLR01007053">
    <property type="protein sequence ID" value="GIY14269.1"/>
    <property type="molecule type" value="Genomic_DNA"/>
</dbReference>
<sequence length="127" mass="14524">MKDKKKLVSKAVLVDEIVWKASSVIRQTIHKKVRGGMPNQMTQTIADDTKHFLWIIFSSYGSRHYKSIPALSVVASAVNRLSVHGIEIAHKSCQRRWDDVGCLELPRELKLMTPAPSYRLFFTVKEE</sequence>
<reference evidence="1 2" key="1">
    <citation type="submission" date="2021-06" db="EMBL/GenBank/DDBJ databases">
        <title>Caerostris extrusa draft genome.</title>
        <authorList>
            <person name="Kono N."/>
            <person name="Arakawa K."/>
        </authorList>
    </citation>
    <scope>NUCLEOTIDE SEQUENCE [LARGE SCALE GENOMIC DNA]</scope>
</reference>
<protein>
    <submittedName>
        <fullName evidence="1">Uncharacterized protein</fullName>
    </submittedName>
</protein>
<organism evidence="1 2">
    <name type="scientific">Caerostris extrusa</name>
    <name type="common">Bark spider</name>
    <name type="synonym">Caerostris bankana</name>
    <dbReference type="NCBI Taxonomy" id="172846"/>
    <lineage>
        <taxon>Eukaryota</taxon>
        <taxon>Metazoa</taxon>
        <taxon>Ecdysozoa</taxon>
        <taxon>Arthropoda</taxon>
        <taxon>Chelicerata</taxon>
        <taxon>Arachnida</taxon>
        <taxon>Araneae</taxon>
        <taxon>Araneomorphae</taxon>
        <taxon>Entelegynae</taxon>
        <taxon>Araneoidea</taxon>
        <taxon>Araneidae</taxon>
        <taxon>Caerostris</taxon>
    </lineage>
</organism>
<comment type="caution">
    <text evidence="1">The sequence shown here is derived from an EMBL/GenBank/DDBJ whole genome shotgun (WGS) entry which is preliminary data.</text>
</comment>
<evidence type="ECO:0000313" key="1">
    <source>
        <dbReference type="EMBL" id="GIY14269.1"/>
    </source>
</evidence>